<name>A0ABS4SBI1_9BACI</name>
<evidence type="ECO:0000313" key="2">
    <source>
        <dbReference type="Proteomes" id="UP001519294"/>
    </source>
</evidence>
<reference evidence="1 2" key="1">
    <citation type="submission" date="2021-03" db="EMBL/GenBank/DDBJ databases">
        <title>Genomic Encyclopedia of Type Strains, Phase IV (KMG-IV): sequencing the most valuable type-strain genomes for metagenomic binning, comparative biology and taxonomic classification.</title>
        <authorList>
            <person name="Goeker M."/>
        </authorList>
    </citation>
    <scope>NUCLEOTIDE SEQUENCE [LARGE SCALE GENOMIC DNA]</scope>
    <source>
        <strain evidence="1 2">DSM 25790</strain>
    </source>
</reference>
<comment type="caution">
    <text evidence="1">The sequence shown here is derived from an EMBL/GenBank/DDBJ whole genome shotgun (WGS) entry which is preliminary data.</text>
</comment>
<dbReference type="Proteomes" id="UP001519294">
    <property type="component" value="Unassembled WGS sequence"/>
</dbReference>
<dbReference type="InterPro" id="IPR016039">
    <property type="entry name" value="Thiolase-like"/>
</dbReference>
<sequence length="45" mass="4892">MRESVIVKAVRAPVGKRNGFLSGMCVEELAVKPLEELVKRPGISP</sequence>
<organism evidence="1 2">
    <name type="scientific">Virgibacillus alimentarius</name>
    <dbReference type="NCBI Taxonomy" id="698769"/>
    <lineage>
        <taxon>Bacteria</taxon>
        <taxon>Bacillati</taxon>
        <taxon>Bacillota</taxon>
        <taxon>Bacilli</taxon>
        <taxon>Bacillales</taxon>
        <taxon>Bacillaceae</taxon>
        <taxon>Virgibacillus</taxon>
    </lineage>
</organism>
<keyword evidence="2" id="KW-1185">Reference proteome</keyword>
<dbReference type="EMBL" id="JAGIKX010000039">
    <property type="protein sequence ID" value="MBP2258861.1"/>
    <property type="molecule type" value="Genomic_DNA"/>
</dbReference>
<gene>
    <name evidence="1" type="ORF">J2Z81_002846</name>
</gene>
<protein>
    <submittedName>
        <fullName evidence="1">Acetyl-CoA acetyltransferase</fullName>
    </submittedName>
</protein>
<proteinExistence type="predicted"/>
<evidence type="ECO:0000313" key="1">
    <source>
        <dbReference type="EMBL" id="MBP2258861.1"/>
    </source>
</evidence>
<dbReference type="Gene3D" id="3.40.47.10">
    <property type="match status" value="1"/>
</dbReference>
<accession>A0ABS4SBI1</accession>
<dbReference type="RefSeq" id="WP_318842392.1">
    <property type="nucleotide sequence ID" value="NZ_JAGIKX010000039.1"/>
</dbReference>